<sequence length="67" mass="7161">FVQNSLKWAFSLSSWMRSKLSYNAALLSGHVAVSLLQLGGSISTRIMASTPYTNVKGGSPVEDCVVV</sequence>
<evidence type="ECO:0000313" key="1">
    <source>
        <dbReference type="EMBL" id="MCI64255.1"/>
    </source>
</evidence>
<organism evidence="1 2">
    <name type="scientific">Trifolium medium</name>
    <dbReference type="NCBI Taxonomy" id="97028"/>
    <lineage>
        <taxon>Eukaryota</taxon>
        <taxon>Viridiplantae</taxon>
        <taxon>Streptophyta</taxon>
        <taxon>Embryophyta</taxon>
        <taxon>Tracheophyta</taxon>
        <taxon>Spermatophyta</taxon>
        <taxon>Magnoliopsida</taxon>
        <taxon>eudicotyledons</taxon>
        <taxon>Gunneridae</taxon>
        <taxon>Pentapetalae</taxon>
        <taxon>rosids</taxon>
        <taxon>fabids</taxon>
        <taxon>Fabales</taxon>
        <taxon>Fabaceae</taxon>
        <taxon>Papilionoideae</taxon>
        <taxon>50 kb inversion clade</taxon>
        <taxon>NPAAA clade</taxon>
        <taxon>Hologalegina</taxon>
        <taxon>IRL clade</taxon>
        <taxon>Trifolieae</taxon>
        <taxon>Trifolium</taxon>
    </lineage>
</organism>
<reference evidence="1 2" key="1">
    <citation type="journal article" date="2018" name="Front. Plant Sci.">
        <title>Red Clover (Trifolium pratense) and Zigzag Clover (T. medium) - A Picture of Genomic Similarities and Differences.</title>
        <authorList>
            <person name="Dluhosova J."/>
            <person name="Istvanek J."/>
            <person name="Nedelnik J."/>
            <person name="Repkova J."/>
        </authorList>
    </citation>
    <scope>NUCLEOTIDE SEQUENCE [LARGE SCALE GENOMIC DNA]</scope>
    <source>
        <strain evidence="2">cv. 10/8</strain>
        <tissue evidence="1">Leaf</tissue>
    </source>
</reference>
<comment type="caution">
    <text evidence="1">The sequence shown here is derived from an EMBL/GenBank/DDBJ whole genome shotgun (WGS) entry which is preliminary data.</text>
</comment>
<feature type="non-terminal residue" evidence="1">
    <location>
        <position position="1"/>
    </location>
</feature>
<dbReference type="Proteomes" id="UP000265520">
    <property type="component" value="Unassembled WGS sequence"/>
</dbReference>
<dbReference type="EMBL" id="LXQA010652012">
    <property type="protein sequence ID" value="MCI64255.1"/>
    <property type="molecule type" value="Genomic_DNA"/>
</dbReference>
<accession>A0A392TWQ1</accession>
<evidence type="ECO:0000313" key="2">
    <source>
        <dbReference type="Proteomes" id="UP000265520"/>
    </source>
</evidence>
<proteinExistence type="predicted"/>
<keyword evidence="2" id="KW-1185">Reference proteome</keyword>
<name>A0A392TWQ1_9FABA</name>
<protein>
    <submittedName>
        <fullName evidence="1">Uncharacterized protein</fullName>
    </submittedName>
</protein>
<dbReference type="AlphaFoldDB" id="A0A392TWQ1"/>